<dbReference type="EMBL" id="POSK01000001">
    <property type="protein sequence ID" value="PNI06666.1"/>
    <property type="molecule type" value="Genomic_DNA"/>
</dbReference>
<evidence type="ECO:0000256" key="5">
    <source>
        <dbReference type="SAM" id="Phobius"/>
    </source>
</evidence>
<dbReference type="Pfam" id="PF00892">
    <property type="entry name" value="EamA"/>
    <property type="match status" value="2"/>
</dbReference>
<evidence type="ECO:0000256" key="1">
    <source>
        <dbReference type="ARBA" id="ARBA00004141"/>
    </source>
</evidence>
<proteinExistence type="predicted"/>
<name>A0A2J8I803_VIBDI</name>
<feature type="transmembrane region" description="Helical" evidence="5">
    <location>
        <begin position="171"/>
        <end position="191"/>
    </location>
</feature>
<keyword evidence="3 5" id="KW-1133">Transmembrane helix</keyword>
<organism evidence="7 8">
    <name type="scientific">Vibrio diazotrophicus</name>
    <dbReference type="NCBI Taxonomy" id="685"/>
    <lineage>
        <taxon>Bacteria</taxon>
        <taxon>Pseudomonadati</taxon>
        <taxon>Pseudomonadota</taxon>
        <taxon>Gammaproteobacteria</taxon>
        <taxon>Vibrionales</taxon>
        <taxon>Vibrionaceae</taxon>
        <taxon>Vibrio</taxon>
    </lineage>
</organism>
<feature type="transmembrane region" description="Helical" evidence="5">
    <location>
        <begin position="258"/>
        <end position="276"/>
    </location>
</feature>
<evidence type="ECO:0000313" key="7">
    <source>
        <dbReference type="EMBL" id="PNI06666.1"/>
    </source>
</evidence>
<feature type="domain" description="EamA" evidence="6">
    <location>
        <begin position="146"/>
        <end position="275"/>
    </location>
</feature>
<feature type="transmembrane region" description="Helical" evidence="5">
    <location>
        <begin position="66"/>
        <end position="86"/>
    </location>
</feature>
<evidence type="ECO:0000259" key="6">
    <source>
        <dbReference type="Pfam" id="PF00892"/>
    </source>
</evidence>
<feature type="transmembrane region" description="Helical" evidence="5">
    <location>
        <begin position="233"/>
        <end position="252"/>
    </location>
</feature>
<dbReference type="PANTHER" id="PTHR32322:SF9">
    <property type="entry name" value="AMINO-ACID METABOLITE EFFLUX PUMP-RELATED"/>
    <property type="match status" value="1"/>
</dbReference>
<feature type="transmembrane region" description="Helical" evidence="5">
    <location>
        <begin position="144"/>
        <end position="164"/>
    </location>
</feature>
<evidence type="ECO:0000256" key="3">
    <source>
        <dbReference type="ARBA" id="ARBA00022989"/>
    </source>
</evidence>
<dbReference type="InterPro" id="IPR037185">
    <property type="entry name" value="EmrE-like"/>
</dbReference>
<reference evidence="7 8" key="1">
    <citation type="submission" date="2018-01" db="EMBL/GenBank/DDBJ databases">
        <title>Draft genome sequences of six Vibrio diazotrophicus strains isolated from deep-sea sediments of the Baltic Sea.</title>
        <authorList>
            <person name="Castillo D."/>
            <person name="Vandieken V."/>
            <person name="Chiang O."/>
            <person name="Middelboe M."/>
        </authorList>
    </citation>
    <scope>NUCLEOTIDE SEQUENCE [LARGE SCALE GENOMIC DNA]</scope>
    <source>
        <strain evidence="7 8">60.27F</strain>
    </source>
</reference>
<evidence type="ECO:0000256" key="4">
    <source>
        <dbReference type="ARBA" id="ARBA00023136"/>
    </source>
</evidence>
<feature type="transmembrane region" description="Helical" evidence="5">
    <location>
        <begin position="203"/>
        <end position="221"/>
    </location>
</feature>
<dbReference type="InterPro" id="IPR000620">
    <property type="entry name" value="EamA_dom"/>
</dbReference>
<dbReference type="RefSeq" id="WP_102965181.1">
    <property type="nucleotide sequence ID" value="NZ_POSK01000001.1"/>
</dbReference>
<feature type="transmembrane region" description="Helical" evidence="5">
    <location>
        <begin position="36"/>
        <end position="54"/>
    </location>
</feature>
<dbReference type="InterPro" id="IPR050638">
    <property type="entry name" value="AA-Vitamin_Transporters"/>
</dbReference>
<feature type="transmembrane region" description="Helical" evidence="5">
    <location>
        <begin position="92"/>
        <end position="111"/>
    </location>
</feature>
<dbReference type="GO" id="GO:0016020">
    <property type="term" value="C:membrane"/>
    <property type="evidence" value="ECO:0007669"/>
    <property type="project" value="UniProtKB-SubCell"/>
</dbReference>
<protein>
    <submittedName>
        <fullName evidence="7">EamA/RhaT family transporter</fullName>
    </submittedName>
</protein>
<evidence type="ECO:0000256" key="2">
    <source>
        <dbReference type="ARBA" id="ARBA00022692"/>
    </source>
</evidence>
<dbReference type="Proteomes" id="UP000236449">
    <property type="component" value="Unassembled WGS sequence"/>
</dbReference>
<keyword evidence="2 5" id="KW-0812">Transmembrane</keyword>
<evidence type="ECO:0000313" key="8">
    <source>
        <dbReference type="Proteomes" id="UP000236449"/>
    </source>
</evidence>
<keyword evidence="4 5" id="KW-0472">Membrane</keyword>
<feature type="domain" description="EamA" evidence="6">
    <location>
        <begin position="3"/>
        <end position="134"/>
    </location>
</feature>
<dbReference type="PANTHER" id="PTHR32322">
    <property type="entry name" value="INNER MEMBRANE TRANSPORTER"/>
    <property type="match status" value="1"/>
</dbReference>
<accession>A0A2J8I803</accession>
<feature type="transmembrane region" description="Helical" evidence="5">
    <location>
        <begin position="118"/>
        <end position="138"/>
    </location>
</feature>
<dbReference type="OrthoDB" id="321830at2"/>
<sequence length="281" mass="29872">MSPVFLTVVTMFAFAANSILCRLALQDQTIDATTFTYLRLVSGAITLIVLHSVMVKKTERRYKPMFAIKAGLALFTYALCFSIAYLELSTGTGALLLFGTVQLSLLAAHFFQGNRINALELLGLVVSISGFVYLMAPSVTRPDIISALLMILSGLAWAVFTLVGRNSGNPISAISQGFWVAGLLCVLLTPWLVNLDSSSSKGIVLALISGSIASAAGYILWYRVISHLSMLQASVAQLSVPVIAIAGGTLLVGETFTLHLTLVSALILGGIVLVIMGKQTK</sequence>
<gene>
    <name evidence="7" type="ORF">C1N32_01270</name>
</gene>
<dbReference type="SUPFAM" id="SSF103481">
    <property type="entry name" value="Multidrug resistance efflux transporter EmrE"/>
    <property type="match status" value="2"/>
</dbReference>
<comment type="subcellular location">
    <subcellularLocation>
        <location evidence="1">Membrane</location>
        <topology evidence="1">Multi-pass membrane protein</topology>
    </subcellularLocation>
</comment>
<comment type="caution">
    <text evidence="7">The sequence shown here is derived from an EMBL/GenBank/DDBJ whole genome shotgun (WGS) entry which is preliminary data.</text>
</comment>
<dbReference type="AlphaFoldDB" id="A0A2J8I803"/>